<dbReference type="AlphaFoldDB" id="A0A8H6WJA9"/>
<dbReference type="Pfam" id="PF01755">
    <property type="entry name" value="Glyco_transf_25"/>
    <property type="match status" value="1"/>
</dbReference>
<dbReference type="EMBL" id="JACAZE010000003">
    <property type="protein sequence ID" value="KAF7319021.1"/>
    <property type="molecule type" value="Genomic_DNA"/>
</dbReference>
<keyword evidence="3" id="KW-1185">Reference proteome</keyword>
<dbReference type="Proteomes" id="UP000613580">
    <property type="component" value="Unassembled WGS sequence"/>
</dbReference>
<dbReference type="OrthoDB" id="47375at2759"/>
<dbReference type="InterPro" id="IPR002654">
    <property type="entry name" value="Glyco_trans_25"/>
</dbReference>
<evidence type="ECO:0000313" key="2">
    <source>
        <dbReference type="EMBL" id="KAF7319021.1"/>
    </source>
</evidence>
<reference evidence="2" key="1">
    <citation type="submission" date="2020-05" db="EMBL/GenBank/DDBJ databases">
        <title>Mycena genomes resolve the evolution of fungal bioluminescence.</title>
        <authorList>
            <person name="Tsai I.J."/>
        </authorList>
    </citation>
    <scope>NUCLEOTIDE SEQUENCE</scope>
    <source>
        <strain evidence="2">110903Hualien_Pintung</strain>
    </source>
</reference>
<organism evidence="2 3">
    <name type="scientific">Mycena chlorophos</name>
    <name type="common">Agaric fungus</name>
    <name type="synonym">Agaricus chlorophos</name>
    <dbReference type="NCBI Taxonomy" id="658473"/>
    <lineage>
        <taxon>Eukaryota</taxon>
        <taxon>Fungi</taxon>
        <taxon>Dikarya</taxon>
        <taxon>Basidiomycota</taxon>
        <taxon>Agaricomycotina</taxon>
        <taxon>Agaricomycetes</taxon>
        <taxon>Agaricomycetidae</taxon>
        <taxon>Agaricales</taxon>
        <taxon>Marasmiineae</taxon>
        <taxon>Mycenaceae</taxon>
        <taxon>Mycena</taxon>
    </lineage>
</organism>
<protein>
    <recommendedName>
        <fullName evidence="1">Glycosyl transferase family 25 domain-containing protein</fullName>
    </recommendedName>
</protein>
<accession>A0A8H6WJA9</accession>
<evidence type="ECO:0000259" key="1">
    <source>
        <dbReference type="Pfam" id="PF01755"/>
    </source>
</evidence>
<proteinExistence type="predicted"/>
<comment type="caution">
    <text evidence="2">The sequence shown here is derived from an EMBL/GenBank/DDBJ whole genome shotgun (WGS) entry which is preliminary data.</text>
</comment>
<evidence type="ECO:0000313" key="3">
    <source>
        <dbReference type="Proteomes" id="UP000613580"/>
    </source>
</evidence>
<feature type="domain" description="Glycosyl transferase family 25" evidence="1">
    <location>
        <begin position="164"/>
        <end position="273"/>
    </location>
</feature>
<sequence>MLRSLLATTAVAVVLTFLYASAMYPDRLASASFRPFSSGILPVYAQTFVVNLPRRQDRKPDMERLRVGLGLDNWEYLAATDAVSGVVGRIVRRVRQIREKALKDSGYDLNVNTSVKLPFAWPVDHLGSFDDDDDAELDGDSPPLTCATEDFTLTPYSPTLKQYQLLTRNRIACWHSHLSLIRRAATTQHPTVILEDDIDMEADVRKKLAGLWGSLPTDWDILFLGHCWSNESFHPALSHQAQTNIHPSNAPLCTHAYAISPTGAARLLLYLTHPPFAYSRPIDRALAWLVQSGLVRAFSVVPSVIIQRKIGKSDVAVDGKASAWRDNLRNGFFGGRVIN</sequence>
<name>A0A8H6WJA9_MYCCL</name>
<gene>
    <name evidence="2" type="ORF">HMN09_00238300</name>
</gene>